<feature type="compositionally biased region" description="Polar residues" evidence="1">
    <location>
        <begin position="29"/>
        <end position="40"/>
    </location>
</feature>
<dbReference type="InterPro" id="IPR013103">
    <property type="entry name" value="RVT_2"/>
</dbReference>
<feature type="compositionally biased region" description="Acidic residues" evidence="1">
    <location>
        <begin position="725"/>
        <end position="747"/>
    </location>
</feature>
<dbReference type="Proteomes" id="UP001231189">
    <property type="component" value="Unassembled WGS sequence"/>
</dbReference>
<accession>A0AAD8TU86</accession>
<feature type="compositionally biased region" description="Basic and acidic residues" evidence="1">
    <location>
        <begin position="16"/>
        <end position="25"/>
    </location>
</feature>
<dbReference type="Pfam" id="PF07727">
    <property type="entry name" value="RVT_2"/>
    <property type="match status" value="1"/>
</dbReference>
<keyword evidence="5" id="KW-1185">Reference proteome</keyword>
<feature type="compositionally biased region" description="Acidic residues" evidence="1">
    <location>
        <begin position="638"/>
        <end position="655"/>
    </location>
</feature>
<dbReference type="EMBL" id="JAUUTY010000001">
    <property type="protein sequence ID" value="KAK1692247.1"/>
    <property type="molecule type" value="Genomic_DNA"/>
</dbReference>
<keyword evidence="2" id="KW-1133">Transmembrane helix</keyword>
<gene>
    <name evidence="4" type="ORF">QYE76_008944</name>
</gene>
<sequence>MAGVAAPQPGGGNCLHRREPIDMAKRANQARTGSPGSNRGPQPYRQLRRPAGHRRHPSTLRTTSLCGAPAARRTQAASPSPFPGLRTGPDLGRVGPARAARSSRWCAQSVGRATLLLPPRRADLTPPRATAAKPKSTSLPHLPHAASAQRESQGHRCRRRPALPGVRHDDGGGEEERESTRRVAALPHARGDTRVAGAFREKFEMSMMGELKFFLGFQVRQLAKGTFISQEKYVKDMLKKFNMTNASPMKTPMPVKGQLGSCDGEKDVDIKVVGVVRAVAMLPREEGLLILPAVLVVAYPLKLIREMRTVNPYRYEQRTYTGGDKFFWTKTQAALWDGFYNTRECMKNGAVVMPKAINPEELALHEATKYRFVVETLKVMDRMTPNYAQYVQRLINYIVPAPLNTLDERVIMEPFKFPTQEGRPEVPSMMPSNERRSKEHHDPAASSSYSRRPKRGASRFFSSLWQMCKNTNDVAHQSLALNQETRRRQNEFMAARNAPVPPSGPEMEPVVAPAGRCLPLPMRCSRTLTSPCMLMVVFLLGLLVYVIMMMMMKRMKQCLFLSSSVSSGLSLQSFSSSEPEWNFDHVPDGPPEAFVGSDGDLPLTDGEDDLKFLIEGELISESEDDLHPWVKPTSSDGKEEEEEVEEEEEKEEDDSSSSAGYPPAKRFRAWADSEDDDDDEEEEEEDESSSSIGYPPTKRFRSWADSEDDDDDEEEEAPAEGWGSSDEELPGSSADDIDDGDDEDSDN</sequence>
<keyword evidence="2" id="KW-0472">Membrane</keyword>
<feature type="region of interest" description="Disordered" evidence="1">
    <location>
        <begin position="578"/>
        <end position="601"/>
    </location>
</feature>
<feature type="compositionally biased region" description="Acidic residues" evidence="1">
    <location>
        <begin position="672"/>
        <end position="688"/>
    </location>
</feature>
<keyword evidence="2" id="KW-0812">Transmembrane</keyword>
<proteinExistence type="predicted"/>
<evidence type="ECO:0000256" key="2">
    <source>
        <dbReference type="SAM" id="Phobius"/>
    </source>
</evidence>
<feature type="region of interest" description="Disordered" evidence="1">
    <location>
        <begin position="118"/>
        <end position="188"/>
    </location>
</feature>
<feature type="region of interest" description="Disordered" evidence="1">
    <location>
        <begin position="418"/>
        <end position="454"/>
    </location>
</feature>
<evidence type="ECO:0000259" key="3">
    <source>
        <dbReference type="Pfam" id="PF07727"/>
    </source>
</evidence>
<feature type="domain" description="Reverse transcriptase Ty1/copia-type" evidence="3">
    <location>
        <begin position="199"/>
        <end position="253"/>
    </location>
</feature>
<evidence type="ECO:0000313" key="5">
    <source>
        <dbReference type="Proteomes" id="UP001231189"/>
    </source>
</evidence>
<protein>
    <recommendedName>
        <fullName evidence="3">Reverse transcriptase Ty1/copia-type domain-containing protein</fullName>
    </recommendedName>
</protein>
<evidence type="ECO:0000313" key="4">
    <source>
        <dbReference type="EMBL" id="KAK1692247.1"/>
    </source>
</evidence>
<feature type="compositionally biased region" description="Basic residues" evidence="1">
    <location>
        <begin position="46"/>
        <end position="58"/>
    </location>
</feature>
<feature type="region of interest" description="Disordered" evidence="1">
    <location>
        <begin position="623"/>
        <end position="747"/>
    </location>
</feature>
<evidence type="ECO:0000256" key="1">
    <source>
        <dbReference type="SAM" id="MobiDB-lite"/>
    </source>
</evidence>
<dbReference type="AlphaFoldDB" id="A0AAD8TU86"/>
<feature type="compositionally biased region" description="Acidic residues" evidence="1">
    <location>
        <begin position="705"/>
        <end position="718"/>
    </location>
</feature>
<reference evidence="4" key="1">
    <citation type="submission" date="2023-07" db="EMBL/GenBank/DDBJ databases">
        <title>A chromosome-level genome assembly of Lolium multiflorum.</title>
        <authorList>
            <person name="Chen Y."/>
            <person name="Copetti D."/>
            <person name="Kolliker R."/>
            <person name="Studer B."/>
        </authorList>
    </citation>
    <scope>NUCLEOTIDE SEQUENCE</scope>
    <source>
        <strain evidence="4">02402/16</strain>
        <tissue evidence="4">Leaf</tissue>
    </source>
</reference>
<feature type="region of interest" description="Disordered" evidence="1">
    <location>
        <begin position="1"/>
        <end position="105"/>
    </location>
</feature>
<feature type="compositionally biased region" description="Basic and acidic residues" evidence="1">
    <location>
        <begin position="433"/>
        <end position="443"/>
    </location>
</feature>
<comment type="caution">
    <text evidence="4">The sequence shown here is derived from an EMBL/GenBank/DDBJ whole genome shotgun (WGS) entry which is preliminary data.</text>
</comment>
<organism evidence="4 5">
    <name type="scientific">Lolium multiflorum</name>
    <name type="common">Italian ryegrass</name>
    <name type="synonym">Lolium perenne subsp. multiflorum</name>
    <dbReference type="NCBI Taxonomy" id="4521"/>
    <lineage>
        <taxon>Eukaryota</taxon>
        <taxon>Viridiplantae</taxon>
        <taxon>Streptophyta</taxon>
        <taxon>Embryophyta</taxon>
        <taxon>Tracheophyta</taxon>
        <taxon>Spermatophyta</taxon>
        <taxon>Magnoliopsida</taxon>
        <taxon>Liliopsida</taxon>
        <taxon>Poales</taxon>
        <taxon>Poaceae</taxon>
        <taxon>BOP clade</taxon>
        <taxon>Pooideae</taxon>
        <taxon>Poodae</taxon>
        <taxon>Poeae</taxon>
        <taxon>Poeae Chloroplast Group 2 (Poeae type)</taxon>
        <taxon>Loliodinae</taxon>
        <taxon>Loliinae</taxon>
        <taxon>Lolium</taxon>
    </lineage>
</organism>
<name>A0AAD8TU86_LOLMU</name>
<feature type="transmembrane region" description="Helical" evidence="2">
    <location>
        <begin position="528"/>
        <end position="547"/>
    </location>
</feature>